<dbReference type="EMBL" id="QJNU01000725">
    <property type="protein sequence ID" value="RYO88280.1"/>
    <property type="molecule type" value="Genomic_DNA"/>
</dbReference>
<protein>
    <submittedName>
        <fullName evidence="1">Uncharacterized protein</fullName>
    </submittedName>
</protein>
<keyword evidence="2" id="KW-1185">Reference proteome</keyword>
<sequence length="382" mass="43291">MKAAVKSRTNESKGTAMKLASVLKLHPDNRDQEPRAVIKKAWDHMDERETADRLLFDSPKANIHIATLRPEQVQIWQICLGNVDPLLNVTHAPTLQAHIVGAASDVANINSLLEVHMFSACNVSILSLTENECRASFGWPRKDLLKRYQFDASWLYCTVRFYGPVITTAWQHYISTWDYKTATLAPTWDCQTSHKLNDFEIQPEMKTPRTIHNKPTEALLTVVRSELCDFLRHNAFHLDFTNPSLNIFAKVTRHIPAAEGGELITFERTMGDNYLEFCNPENPLHFITIWTTRGYLARIRLLEQYSRCSGPSMEQTVTQCNTAISYALRMLKPTPMDFGRPGMSYSAAGQAATGSVPWGYPYMPGHAPMDVDMKQLDWAAVD</sequence>
<dbReference type="STRING" id="155417.A0A4Q4SYY0"/>
<accession>A0A4Q4SYY0</accession>
<proteinExistence type="predicted"/>
<dbReference type="Proteomes" id="UP000293360">
    <property type="component" value="Unassembled WGS sequence"/>
</dbReference>
<evidence type="ECO:0000313" key="1">
    <source>
        <dbReference type="EMBL" id="RYO88280.1"/>
    </source>
</evidence>
<dbReference type="OrthoDB" id="2269373at2759"/>
<gene>
    <name evidence="1" type="ORF">DL764_008752</name>
</gene>
<comment type="caution">
    <text evidence="1">The sequence shown here is derived from an EMBL/GenBank/DDBJ whole genome shotgun (WGS) entry which is preliminary data.</text>
</comment>
<dbReference type="AlphaFoldDB" id="A0A4Q4SYY0"/>
<name>A0A4Q4SYY0_9PEZI</name>
<evidence type="ECO:0000313" key="2">
    <source>
        <dbReference type="Proteomes" id="UP000293360"/>
    </source>
</evidence>
<organism evidence="1 2">
    <name type="scientific">Monosporascus ibericus</name>
    <dbReference type="NCBI Taxonomy" id="155417"/>
    <lineage>
        <taxon>Eukaryota</taxon>
        <taxon>Fungi</taxon>
        <taxon>Dikarya</taxon>
        <taxon>Ascomycota</taxon>
        <taxon>Pezizomycotina</taxon>
        <taxon>Sordariomycetes</taxon>
        <taxon>Xylariomycetidae</taxon>
        <taxon>Xylariales</taxon>
        <taxon>Xylariales incertae sedis</taxon>
        <taxon>Monosporascus</taxon>
    </lineage>
</organism>
<reference evidence="1 2" key="1">
    <citation type="submission" date="2018-06" db="EMBL/GenBank/DDBJ databases">
        <title>Complete Genomes of Monosporascus.</title>
        <authorList>
            <person name="Robinson A.J."/>
            <person name="Natvig D.O."/>
        </authorList>
    </citation>
    <scope>NUCLEOTIDE SEQUENCE [LARGE SCALE GENOMIC DNA]</scope>
    <source>
        <strain evidence="1 2">CBS 110550</strain>
    </source>
</reference>